<dbReference type="InterPro" id="IPR027417">
    <property type="entry name" value="P-loop_NTPase"/>
</dbReference>
<organism evidence="1">
    <name type="scientific">freshwater metagenome</name>
    <dbReference type="NCBI Taxonomy" id="449393"/>
    <lineage>
        <taxon>unclassified sequences</taxon>
        <taxon>metagenomes</taxon>
        <taxon>ecological metagenomes</taxon>
    </lineage>
</organism>
<protein>
    <submittedName>
        <fullName evidence="1">Unannotated protein</fullName>
    </submittedName>
</protein>
<evidence type="ECO:0000313" key="1">
    <source>
        <dbReference type="EMBL" id="CAB4542880.1"/>
    </source>
</evidence>
<name>A0A6J6BUL8_9ZZZZ</name>
<sequence>MGVGKTTIGTIISEQLSWPYVDNDYEMSKMASLSMKELAKLDVPTLHALEEKYLWDVLSRPAPLVAGAAASAADNLDLVQALSKECTIYLHMPLELQKQRAGSSGVGRQAFAENAQDVIRERYERRDPRYRQAATLIIDTTREPEKDAQLILDFLRA</sequence>
<dbReference type="Pfam" id="PF01202">
    <property type="entry name" value="SKI"/>
    <property type="match status" value="1"/>
</dbReference>
<dbReference type="AlphaFoldDB" id="A0A6J6BUL8"/>
<dbReference type="SUPFAM" id="SSF52540">
    <property type="entry name" value="P-loop containing nucleoside triphosphate hydrolases"/>
    <property type="match status" value="1"/>
</dbReference>
<accession>A0A6J6BUL8</accession>
<dbReference type="Gene3D" id="3.40.50.300">
    <property type="entry name" value="P-loop containing nucleotide triphosphate hydrolases"/>
    <property type="match status" value="1"/>
</dbReference>
<gene>
    <name evidence="1" type="ORF">UFOPK1412_00743</name>
</gene>
<proteinExistence type="predicted"/>
<dbReference type="InterPro" id="IPR031322">
    <property type="entry name" value="Shikimate/glucono_kinase"/>
</dbReference>
<reference evidence="1" key="1">
    <citation type="submission" date="2020-05" db="EMBL/GenBank/DDBJ databases">
        <authorList>
            <person name="Chiriac C."/>
            <person name="Salcher M."/>
            <person name="Ghai R."/>
            <person name="Kavagutti S V."/>
        </authorList>
    </citation>
    <scope>NUCLEOTIDE SEQUENCE</scope>
</reference>
<dbReference type="EMBL" id="CAEZSI010000095">
    <property type="protein sequence ID" value="CAB4542880.1"/>
    <property type="molecule type" value="Genomic_DNA"/>
</dbReference>